<sequence length="327" mass="36389">MTKKDAHKTRTSQPATKKQRSHTSEERVAKDQLMRSHKRGSCSLRQSQTAKPGSSLRRKNTKHKAAALTSKPGSDLGPNLPALATALEHMYATMNGTLAPGQEPAKYSSVYQYLPKHLRIEEGTVIPQRPPLTSFGGDTINCLYSEEAANELLILECGSVEKGKELVKEAYQTAEFIGGQPDPEDPTIDRIDLPNLPFHLRLWLGHQKTFVSFDFCDNQTRRPVLKHRNLTVFMQSPGSLNALQLQPLEKCFHYDQSVGYNSFVVPESAVLEIRWMGKNIKTVQMPAREQPAQPARAARGVREVAKSPIQFLAEVTGNPHIAAMIKA</sequence>
<evidence type="ECO:0000256" key="1">
    <source>
        <dbReference type="SAM" id="MobiDB-lite"/>
    </source>
</evidence>
<dbReference type="VEuPathDB" id="FungiDB:SCHCODRAFT_02682484"/>
<feature type="compositionally biased region" description="Basic residues" evidence="1">
    <location>
        <begin position="56"/>
        <end position="65"/>
    </location>
</feature>
<name>D8PT06_SCHCM</name>
<evidence type="ECO:0000313" key="3">
    <source>
        <dbReference type="Proteomes" id="UP000007431"/>
    </source>
</evidence>
<dbReference type="AlphaFoldDB" id="D8PT06"/>
<feature type="compositionally biased region" description="Basic residues" evidence="1">
    <location>
        <begin position="1"/>
        <end position="10"/>
    </location>
</feature>
<dbReference type="RefSeq" id="XP_003035331.1">
    <property type="nucleotide sequence ID" value="XM_003035285.1"/>
</dbReference>
<dbReference type="OrthoDB" id="10312171at2759"/>
<evidence type="ECO:0000313" key="2">
    <source>
        <dbReference type="EMBL" id="EFJ00429.1"/>
    </source>
</evidence>
<dbReference type="HOGENOM" id="CLU_834598_0_0_1"/>
<gene>
    <name evidence="2" type="ORF">SCHCODRAFT_105929</name>
</gene>
<organism evidence="3">
    <name type="scientific">Schizophyllum commune (strain H4-8 / FGSC 9210)</name>
    <name type="common">Split gill fungus</name>
    <dbReference type="NCBI Taxonomy" id="578458"/>
    <lineage>
        <taxon>Eukaryota</taxon>
        <taxon>Fungi</taxon>
        <taxon>Dikarya</taxon>
        <taxon>Basidiomycota</taxon>
        <taxon>Agaricomycotina</taxon>
        <taxon>Agaricomycetes</taxon>
        <taxon>Agaricomycetidae</taxon>
        <taxon>Agaricales</taxon>
        <taxon>Schizophyllaceae</taxon>
        <taxon>Schizophyllum</taxon>
    </lineage>
</organism>
<dbReference type="InParanoid" id="D8PT06"/>
<feature type="non-terminal residue" evidence="2">
    <location>
        <position position="327"/>
    </location>
</feature>
<feature type="compositionally biased region" description="Basic and acidic residues" evidence="1">
    <location>
        <begin position="22"/>
        <end position="34"/>
    </location>
</feature>
<reference evidence="2 3" key="1">
    <citation type="journal article" date="2010" name="Nat. Biotechnol.">
        <title>Genome sequence of the model mushroom Schizophyllum commune.</title>
        <authorList>
            <person name="Ohm R.A."/>
            <person name="de Jong J.F."/>
            <person name="Lugones L.G."/>
            <person name="Aerts A."/>
            <person name="Kothe E."/>
            <person name="Stajich J.E."/>
            <person name="de Vries R.P."/>
            <person name="Record E."/>
            <person name="Levasseur A."/>
            <person name="Baker S.E."/>
            <person name="Bartholomew K.A."/>
            <person name="Coutinho P.M."/>
            <person name="Erdmann S."/>
            <person name="Fowler T.J."/>
            <person name="Gathman A.C."/>
            <person name="Lombard V."/>
            <person name="Henrissat B."/>
            <person name="Knabe N."/>
            <person name="Kuees U."/>
            <person name="Lilly W.W."/>
            <person name="Lindquist E."/>
            <person name="Lucas S."/>
            <person name="Magnuson J.K."/>
            <person name="Piumi F."/>
            <person name="Raudaskoski M."/>
            <person name="Salamov A."/>
            <person name="Schmutz J."/>
            <person name="Schwarze F.W.M.R."/>
            <person name="vanKuyk P.A."/>
            <person name="Horton J.S."/>
            <person name="Grigoriev I.V."/>
            <person name="Woesten H.A.B."/>
        </authorList>
    </citation>
    <scope>NUCLEOTIDE SEQUENCE [LARGE SCALE GENOMIC DNA]</scope>
    <source>
        <strain evidence="3">H4-8 / FGSC 9210</strain>
    </source>
</reference>
<dbReference type="KEGG" id="scm:SCHCO_02682484"/>
<dbReference type="Proteomes" id="UP000007431">
    <property type="component" value="Unassembled WGS sequence"/>
</dbReference>
<dbReference type="EMBL" id="GL377303">
    <property type="protein sequence ID" value="EFJ00429.1"/>
    <property type="molecule type" value="Genomic_DNA"/>
</dbReference>
<proteinExistence type="predicted"/>
<feature type="region of interest" description="Disordered" evidence="1">
    <location>
        <begin position="1"/>
        <end position="77"/>
    </location>
</feature>
<protein>
    <submittedName>
        <fullName evidence="2">Uncharacterized protein</fullName>
    </submittedName>
</protein>
<dbReference type="GeneID" id="9597143"/>
<keyword evidence="3" id="KW-1185">Reference proteome</keyword>
<accession>D8PT06</accession>
<feature type="compositionally biased region" description="Polar residues" evidence="1">
    <location>
        <begin position="43"/>
        <end position="52"/>
    </location>
</feature>